<sequence length="316" mass="33869">MNKRKQDTESSDDSNRVKRVKDNLGVAKPVPMTRPTSSAAAGSQSAQTKATAKRQGKEMRKAIPNAPKTNAPSPSSASDMGPSVPVPTPLAPAPAPAPAPPRKRPRILKLAPPRPYPTVPIGRSATGPRSTSTRPSPDEPLCLCITRKTALAAYIRRCESAFLQDGAREIHLSAMGAAIPHLAVLVGSLTTQGVLPFAQDDLEVEVYTGSVEVVDEILSDSESESGEKVEDTDTPKEEFRKRTKSTMNVIIRHKDGNTNPAEAEGVRAPANQGKRKRRRRGRGKGKVSAEEGQQSGVNAPRRIVIQEPEQEDSDGS</sequence>
<gene>
    <name evidence="5" type="ORF">M404DRAFT_15556</name>
</gene>
<evidence type="ECO:0000256" key="1">
    <source>
        <dbReference type="ARBA" id="ARBA00004123"/>
    </source>
</evidence>
<evidence type="ECO:0000313" key="5">
    <source>
        <dbReference type="EMBL" id="KIO03969.1"/>
    </source>
</evidence>
<dbReference type="OrthoDB" id="416729at2759"/>
<dbReference type="Gene3D" id="3.30.110.20">
    <property type="entry name" value="Alba-like domain"/>
    <property type="match status" value="1"/>
</dbReference>
<dbReference type="SUPFAM" id="SSF82704">
    <property type="entry name" value="AlbA-like"/>
    <property type="match status" value="1"/>
</dbReference>
<feature type="compositionally biased region" description="Pro residues" evidence="4">
    <location>
        <begin position="84"/>
        <end position="100"/>
    </location>
</feature>
<dbReference type="GO" id="GO:0001682">
    <property type="term" value="P:tRNA 5'-leader removal"/>
    <property type="evidence" value="ECO:0007669"/>
    <property type="project" value="InterPro"/>
</dbReference>
<dbReference type="Pfam" id="PF12328">
    <property type="entry name" value="Rpp20"/>
    <property type="match status" value="1"/>
</dbReference>
<evidence type="ECO:0000256" key="3">
    <source>
        <dbReference type="ARBA" id="ARBA00023242"/>
    </source>
</evidence>
<dbReference type="InterPro" id="IPR036882">
    <property type="entry name" value="Alba-like_dom_sf"/>
</dbReference>
<dbReference type="STRING" id="870435.A0A0C3P8Y9"/>
<keyword evidence="3" id="KW-0539">Nucleus</keyword>
<dbReference type="InterPro" id="IPR014612">
    <property type="entry name" value="Pop7/Rpp20"/>
</dbReference>
<feature type="compositionally biased region" description="Basic and acidic residues" evidence="4">
    <location>
        <begin position="225"/>
        <end position="240"/>
    </location>
</feature>
<feature type="region of interest" description="Disordered" evidence="4">
    <location>
        <begin position="1"/>
        <end position="137"/>
    </location>
</feature>
<feature type="compositionally biased region" description="Basic and acidic residues" evidence="4">
    <location>
        <begin position="1"/>
        <end position="22"/>
    </location>
</feature>
<evidence type="ECO:0000313" key="6">
    <source>
        <dbReference type="Proteomes" id="UP000054217"/>
    </source>
</evidence>
<proteinExistence type="predicted"/>
<keyword evidence="6" id="KW-1185">Reference proteome</keyword>
<feature type="compositionally biased region" description="Basic residues" evidence="4">
    <location>
        <begin position="273"/>
        <end position="285"/>
    </location>
</feature>
<comment type="subcellular location">
    <subcellularLocation>
        <location evidence="1">Nucleus</location>
    </subcellularLocation>
</comment>
<dbReference type="GO" id="GO:0005655">
    <property type="term" value="C:nucleolar ribonuclease P complex"/>
    <property type="evidence" value="ECO:0007669"/>
    <property type="project" value="InterPro"/>
</dbReference>
<reference evidence="5 6" key="1">
    <citation type="submission" date="2014-04" db="EMBL/GenBank/DDBJ databases">
        <authorList>
            <consortium name="DOE Joint Genome Institute"/>
            <person name="Kuo A."/>
            <person name="Kohler A."/>
            <person name="Costa M.D."/>
            <person name="Nagy L.G."/>
            <person name="Floudas D."/>
            <person name="Copeland A."/>
            <person name="Barry K.W."/>
            <person name="Cichocki N."/>
            <person name="Veneault-Fourrey C."/>
            <person name="LaButti K."/>
            <person name="Lindquist E.A."/>
            <person name="Lipzen A."/>
            <person name="Lundell T."/>
            <person name="Morin E."/>
            <person name="Murat C."/>
            <person name="Sun H."/>
            <person name="Tunlid A."/>
            <person name="Henrissat B."/>
            <person name="Grigoriev I.V."/>
            <person name="Hibbett D.S."/>
            <person name="Martin F."/>
            <person name="Nordberg H.P."/>
            <person name="Cantor M.N."/>
            <person name="Hua S.X."/>
        </authorList>
    </citation>
    <scope>NUCLEOTIDE SEQUENCE [LARGE SCALE GENOMIC DNA]</scope>
    <source>
        <strain evidence="5 6">Marx 270</strain>
    </source>
</reference>
<feature type="compositionally biased region" description="Polar residues" evidence="4">
    <location>
        <begin position="67"/>
        <end position="78"/>
    </location>
</feature>
<evidence type="ECO:0000256" key="2">
    <source>
        <dbReference type="ARBA" id="ARBA00022694"/>
    </source>
</evidence>
<dbReference type="EMBL" id="KN831973">
    <property type="protein sequence ID" value="KIO03969.1"/>
    <property type="molecule type" value="Genomic_DNA"/>
</dbReference>
<protein>
    <submittedName>
        <fullName evidence="5">Uncharacterized protein</fullName>
    </submittedName>
</protein>
<reference evidence="6" key="2">
    <citation type="submission" date="2015-01" db="EMBL/GenBank/DDBJ databases">
        <title>Evolutionary Origins and Diversification of the Mycorrhizal Mutualists.</title>
        <authorList>
            <consortium name="DOE Joint Genome Institute"/>
            <consortium name="Mycorrhizal Genomics Consortium"/>
            <person name="Kohler A."/>
            <person name="Kuo A."/>
            <person name="Nagy L.G."/>
            <person name="Floudas D."/>
            <person name="Copeland A."/>
            <person name="Barry K.W."/>
            <person name="Cichocki N."/>
            <person name="Veneault-Fourrey C."/>
            <person name="LaButti K."/>
            <person name="Lindquist E.A."/>
            <person name="Lipzen A."/>
            <person name="Lundell T."/>
            <person name="Morin E."/>
            <person name="Murat C."/>
            <person name="Riley R."/>
            <person name="Ohm R."/>
            <person name="Sun H."/>
            <person name="Tunlid A."/>
            <person name="Henrissat B."/>
            <person name="Grigoriev I.V."/>
            <person name="Hibbett D.S."/>
            <person name="Martin F."/>
        </authorList>
    </citation>
    <scope>NUCLEOTIDE SEQUENCE [LARGE SCALE GENOMIC DNA]</scope>
    <source>
        <strain evidence="6">Marx 270</strain>
    </source>
</reference>
<dbReference type="InParanoid" id="A0A0C3P8Y9"/>
<dbReference type="GO" id="GO:0000172">
    <property type="term" value="C:ribonuclease MRP complex"/>
    <property type="evidence" value="ECO:0007669"/>
    <property type="project" value="InterPro"/>
</dbReference>
<dbReference type="GO" id="GO:0003676">
    <property type="term" value="F:nucleic acid binding"/>
    <property type="evidence" value="ECO:0007669"/>
    <property type="project" value="InterPro"/>
</dbReference>
<evidence type="ECO:0000256" key="4">
    <source>
        <dbReference type="SAM" id="MobiDB-lite"/>
    </source>
</evidence>
<keyword evidence="2" id="KW-0819">tRNA processing</keyword>
<feature type="region of interest" description="Disordered" evidence="4">
    <location>
        <begin position="218"/>
        <end position="316"/>
    </location>
</feature>
<organism evidence="5 6">
    <name type="scientific">Pisolithus tinctorius Marx 270</name>
    <dbReference type="NCBI Taxonomy" id="870435"/>
    <lineage>
        <taxon>Eukaryota</taxon>
        <taxon>Fungi</taxon>
        <taxon>Dikarya</taxon>
        <taxon>Basidiomycota</taxon>
        <taxon>Agaricomycotina</taxon>
        <taxon>Agaricomycetes</taxon>
        <taxon>Agaricomycetidae</taxon>
        <taxon>Boletales</taxon>
        <taxon>Sclerodermatineae</taxon>
        <taxon>Pisolithaceae</taxon>
        <taxon>Pisolithus</taxon>
    </lineage>
</organism>
<dbReference type="AlphaFoldDB" id="A0A0C3P8Y9"/>
<accession>A0A0C3P8Y9</accession>
<dbReference type="Proteomes" id="UP000054217">
    <property type="component" value="Unassembled WGS sequence"/>
</dbReference>
<dbReference type="HOGENOM" id="CLU_077462_0_1_1"/>
<feature type="compositionally biased region" description="Low complexity" evidence="4">
    <location>
        <begin position="36"/>
        <end position="50"/>
    </location>
</feature>
<name>A0A0C3P8Y9_PISTI</name>